<dbReference type="PROSITE" id="PS51257">
    <property type="entry name" value="PROKAR_LIPOPROTEIN"/>
    <property type="match status" value="1"/>
</dbReference>
<dbReference type="Gene3D" id="2.60.40.1300">
    <property type="entry name" value="Penicillin-binding protein Tp47, domain C"/>
    <property type="match status" value="1"/>
</dbReference>
<dbReference type="AlphaFoldDB" id="A0A0H3BKV6"/>
<dbReference type="Gene3D" id="2.30.30.470">
    <property type="entry name" value="Penicillin-binding protein Tp47, domain B"/>
    <property type="match status" value="1"/>
</dbReference>
<evidence type="ECO:0000259" key="1">
    <source>
        <dbReference type="Pfam" id="PF14888"/>
    </source>
</evidence>
<dbReference type="EMBL" id="CP000805">
    <property type="protein sequence ID" value="ACD70995.1"/>
    <property type="molecule type" value="Genomic_DNA"/>
</dbReference>
<dbReference type="SUPFAM" id="SSF81986">
    <property type="entry name" value="Tp47 lipoprotein, middle and C-terminal domains"/>
    <property type="match status" value="2"/>
</dbReference>
<dbReference type="Pfam" id="PF14888">
    <property type="entry name" value="PBP-Tp47_c"/>
    <property type="match status" value="1"/>
</dbReference>
<evidence type="ECO:0000259" key="2">
    <source>
        <dbReference type="Pfam" id="PF14889"/>
    </source>
</evidence>
<dbReference type="Gene3D" id="3.30.1490.200">
    <property type="entry name" value="Penicillin-binding protein Tp47, domain A"/>
    <property type="match status" value="1"/>
</dbReference>
<accession>A0A0H3BKV6</accession>
<dbReference type="PATRIC" id="fig|455434.6.peg.571"/>
<dbReference type="GO" id="GO:0004180">
    <property type="term" value="F:carboxypeptidase activity"/>
    <property type="evidence" value="ECO:0007669"/>
    <property type="project" value="UniProtKB-KW"/>
</dbReference>
<dbReference type="Pfam" id="PF14889">
    <property type="entry name" value="PBP-Tp47_a"/>
    <property type="match status" value="1"/>
</dbReference>
<reference evidence="3 4" key="1">
    <citation type="journal article" date="2008" name="BMC Microbiol.">
        <title>Complete genome sequence of Treponema pallidum ssp. pallidum strain SS14 determined with oligonucleotide arrays.</title>
        <authorList>
            <person name="Matejkova P."/>
            <person name="Strouhal M."/>
            <person name="Smajs D."/>
            <person name="Norris S.J."/>
            <person name="Palzkill T."/>
            <person name="Petrosino J.F."/>
            <person name="Sodergren E."/>
            <person name="Norton J.E."/>
            <person name="Singh J."/>
            <person name="Richmond T.A."/>
            <person name="Molla M.N."/>
            <person name="Albert T.J."/>
            <person name="Weinstock G.M."/>
        </authorList>
    </citation>
    <scope>NUCLEOTIDE SEQUENCE [LARGE SCALE GENOMIC DNA]</scope>
    <source>
        <strain evidence="3 4">SS14</strain>
    </source>
</reference>
<dbReference type="InterPro" id="IPR036154">
    <property type="entry name" value="Tp47_N_sf"/>
</dbReference>
<evidence type="ECO:0000313" key="3">
    <source>
        <dbReference type="EMBL" id="ACD70995.1"/>
    </source>
</evidence>
<dbReference type="SMR" id="A0A0H3BKV6"/>
<keyword evidence="3" id="KW-0645">Protease</keyword>
<protein>
    <submittedName>
        <fullName evidence="3">Carboxypeptidase, 47 kDa</fullName>
    </submittedName>
</protein>
<dbReference type="InterPro" id="IPR029218">
    <property type="entry name" value="PBP-Tp47_dom_C"/>
</dbReference>
<sequence length="434" mass="47734">MKVKYALLSAGALQLLVVGCGSSHHETHYGYATLSYADYWAGELGQSRDVLLAGNAEADRAGDLDAGMFDAVSRATHGHGAFRQQFQYAVEVLGEKVLSKQETEDSRGRKKWEYETDPSVTKMVRASASFQDLGEDGEIKFEAVEGAVALADRASSFMVDSEEYKITNVKVHGMKFVPVAVPHELKGIAKEKFHFVEDSRVTENTNGLKTMLTEDSFSARKVSSMESPHDLVVDTVGTGYHSRFGSDAEASVMLKRADGSELSHREFIDYVMNFNTVRYDYYGDDASYTNLMASYGTKHSADSWWKTGRVPRISCGINYGFDRFKGSGPGYYRLTLIANGYRDVVADVRFLPKYEGNIDIGLKGKVLTIGGADAETLMDAAVDVFADGQPKLVRDQAVSLGQNVLSADFTPGTEYTVEVRFKEFGSVRAKVVAQ</sequence>
<feature type="domain" description="Penicillin-binding protein Tp47" evidence="2">
    <location>
        <begin position="26"/>
        <end position="91"/>
    </location>
</feature>
<dbReference type="InterPro" id="IPR029220">
    <property type="entry name" value="BP-Tp47_dom_D"/>
</dbReference>
<name>A0A0H3BKV6_TREPS</name>
<keyword evidence="3" id="KW-0121">Carboxypeptidase</keyword>
<dbReference type="InterPro" id="IPR038698">
    <property type="entry name" value="PBP_Tp47_domC_sf"/>
</dbReference>
<proteinExistence type="predicted"/>
<dbReference type="SUPFAM" id="SSF82220">
    <property type="entry name" value="Tp47 lipoprotein, N-terminal domain"/>
    <property type="match status" value="1"/>
</dbReference>
<dbReference type="Gene3D" id="2.60.40.1270">
    <property type="entry name" value="Penicillin-binding protein Tp47, domain D"/>
    <property type="match status" value="1"/>
</dbReference>
<dbReference type="RefSeq" id="WP_012460573.1">
    <property type="nucleotide sequence ID" value="NC_010741.1"/>
</dbReference>
<dbReference type="KEGG" id="tpp:TPASS_0574"/>
<feature type="domain" description="Penicillin-binding protein Tp47" evidence="1">
    <location>
        <begin position="205"/>
        <end position="348"/>
    </location>
</feature>
<dbReference type="InterPro" id="IPR038031">
    <property type="entry name" value="Tp47_mid_C_dom"/>
</dbReference>
<organism evidence="3 4">
    <name type="scientific">Treponema pallidum subsp. pallidum (strain SS14)</name>
    <dbReference type="NCBI Taxonomy" id="455434"/>
    <lineage>
        <taxon>Bacteria</taxon>
        <taxon>Pseudomonadati</taxon>
        <taxon>Spirochaetota</taxon>
        <taxon>Spirochaetia</taxon>
        <taxon>Spirochaetales</taxon>
        <taxon>Treponemataceae</taxon>
        <taxon>Treponema</taxon>
    </lineage>
</organism>
<dbReference type="InterPro" id="IPR029221">
    <property type="entry name" value="PBP-Tp47_A"/>
</dbReference>
<evidence type="ECO:0000313" key="4">
    <source>
        <dbReference type="Proteomes" id="UP000001202"/>
    </source>
</evidence>
<dbReference type="Proteomes" id="UP000001202">
    <property type="component" value="Chromosome"/>
</dbReference>
<keyword evidence="3" id="KW-0378">Hydrolase</keyword>
<gene>
    <name evidence="3" type="ordered locus">TPASS_0574</name>
</gene>